<organism evidence="1">
    <name type="scientific">Rhizophora mucronata</name>
    <name type="common">Asiatic mangrove</name>
    <dbReference type="NCBI Taxonomy" id="61149"/>
    <lineage>
        <taxon>Eukaryota</taxon>
        <taxon>Viridiplantae</taxon>
        <taxon>Streptophyta</taxon>
        <taxon>Embryophyta</taxon>
        <taxon>Tracheophyta</taxon>
        <taxon>Spermatophyta</taxon>
        <taxon>Magnoliopsida</taxon>
        <taxon>eudicotyledons</taxon>
        <taxon>Gunneridae</taxon>
        <taxon>Pentapetalae</taxon>
        <taxon>rosids</taxon>
        <taxon>fabids</taxon>
        <taxon>Malpighiales</taxon>
        <taxon>Rhizophoraceae</taxon>
        <taxon>Rhizophora</taxon>
    </lineage>
</organism>
<reference evidence="1" key="1">
    <citation type="submission" date="2018-02" db="EMBL/GenBank/DDBJ databases">
        <title>Rhizophora mucronata_Transcriptome.</title>
        <authorList>
            <person name="Meera S.P."/>
            <person name="Sreeshan A."/>
            <person name="Augustine A."/>
        </authorList>
    </citation>
    <scope>NUCLEOTIDE SEQUENCE</scope>
    <source>
        <tissue evidence="1">Leaf</tissue>
    </source>
</reference>
<proteinExistence type="predicted"/>
<name>A0A2P2ITI3_RHIMU</name>
<sequence length="42" mass="4777">MSFDCGRPLASNYLQTQLSKSTGLELAFFILFKVFFTLPSEK</sequence>
<dbReference type="EMBL" id="GGEC01004024">
    <property type="protein sequence ID" value="MBW84507.1"/>
    <property type="molecule type" value="Transcribed_RNA"/>
</dbReference>
<protein>
    <submittedName>
        <fullName evidence="1">Uncharacterized protein</fullName>
    </submittedName>
</protein>
<dbReference type="AlphaFoldDB" id="A0A2P2ITI3"/>
<evidence type="ECO:0000313" key="1">
    <source>
        <dbReference type="EMBL" id="MBW84507.1"/>
    </source>
</evidence>
<accession>A0A2P2ITI3</accession>